<proteinExistence type="inferred from homology"/>
<keyword evidence="4" id="KW-0997">Cell inner membrane</keyword>
<evidence type="ECO:0000256" key="7">
    <source>
        <dbReference type="ARBA" id="ARBA00023136"/>
    </source>
</evidence>
<accession>A0A7W6AG60</accession>
<dbReference type="InterPro" id="IPR035906">
    <property type="entry name" value="MetI-like_sf"/>
</dbReference>
<dbReference type="SUPFAM" id="SSF161098">
    <property type="entry name" value="MetI-like"/>
    <property type="match status" value="2"/>
</dbReference>
<evidence type="ECO:0000259" key="9">
    <source>
        <dbReference type="PROSITE" id="PS50928"/>
    </source>
</evidence>
<comment type="similarity">
    <text evidence="8">Belongs to the binding-protein-dependent transport system permease family.</text>
</comment>
<feature type="transmembrane region" description="Helical" evidence="8">
    <location>
        <begin position="511"/>
        <end position="530"/>
    </location>
</feature>
<dbReference type="EMBL" id="JACIDN010000001">
    <property type="protein sequence ID" value="MBB3900939.1"/>
    <property type="molecule type" value="Genomic_DNA"/>
</dbReference>
<dbReference type="PANTHER" id="PTHR43357">
    <property type="entry name" value="INNER MEMBRANE ABC TRANSPORTER PERMEASE PROTEIN YDCV"/>
    <property type="match status" value="1"/>
</dbReference>
<dbReference type="GO" id="GO:0005886">
    <property type="term" value="C:plasma membrane"/>
    <property type="evidence" value="ECO:0007669"/>
    <property type="project" value="UniProtKB-SubCell"/>
</dbReference>
<evidence type="ECO:0000256" key="8">
    <source>
        <dbReference type="RuleBase" id="RU363032"/>
    </source>
</evidence>
<evidence type="ECO:0000313" key="11">
    <source>
        <dbReference type="Proteomes" id="UP000517759"/>
    </source>
</evidence>
<feature type="transmembrane region" description="Helical" evidence="8">
    <location>
        <begin position="139"/>
        <end position="163"/>
    </location>
</feature>
<dbReference type="Pfam" id="PF00528">
    <property type="entry name" value="BPD_transp_1"/>
    <property type="match status" value="2"/>
</dbReference>
<feature type="transmembrane region" description="Helical" evidence="8">
    <location>
        <begin position="397"/>
        <end position="418"/>
    </location>
</feature>
<keyword evidence="3" id="KW-1003">Cell membrane</keyword>
<feature type="transmembrane region" description="Helical" evidence="8">
    <location>
        <begin position="239"/>
        <end position="257"/>
    </location>
</feature>
<keyword evidence="6 8" id="KW-1133">Transmembrane helix</keyword>
<protein>
    <submittedName>
        <fullName evidence="10">Iron(III) transport system permease protein</fullName>
    </submittedName>
</protein>
<dbReference type="Gene3D" id="1.10.3720.10">
    <property type="entry name" value="MetI-like"/>
    <property type="match status" value="2"/>
</dbReference>
<comment type="subcellular location">
    <subcellularLocation>
        <location evidence="1">Cell inner membrane</location>
        <topology evidence="1">Multi-pass membrane protein</topology>
    </subcellularLocation>
    <subcellularLocation>
        <location evidence="8">Cell membrane</location>
        <topology evidence="8">Multi-pass membrane protein</topology>
    </subcellularLocation>
</comment>
<dbReference type="InterPro" id="IPR000515">
    <property type="entry name" value="MetI-like"/>
</dbReference>
<gene>
    <name evidence="10" type="ORF">GGR33_000419</name>
</gene>
<feature type="transmembrane region" description="Helical" evidence="8">
    <location>
        <begin position="330"/>
        <end position="353"/>
    </location>
</feature>
<evidence type="ECO:0000256" key="4">
    <source>
        <dbReference type="ARBA" id="ARBA00022519"/>
    </source>
</evidence>
<sequence>MPSMGVVAGRTAAILLAAGLLAPVLSLAVTAAQGNGENWPHLFAYVLPQAVWDTVLLLTGVGVVVVAVGVGTAWLVTAFDFPGRRWLDAALILPLAIPTYVVAYAYLDLLHPLGPIQGGLRTLLGVTRPRDLAFPELRSLPGCMLLLGLVLYPYVYLPTRALFLMQARSMIEAARTLGAPPARVFFRVVVPIARPAIALGASLALMEALNDVGAAEFLGVRTLTVQVYATWVNRSDLPGAAQIALAMLTGVIALLALERAGRAMRGHAGSGQRSPPMSRTRLQGGKAFGAMALGWLPVLFGFALPAGYLAEAAIRRVLASGLPPTLGREIAQTMLFAGGATLVTAVLGVFIAANPGRWLSRIAGIGYALPGTILAIGLMPPLALIDSASAHLLEATIGATAGLFGVGTAAALVAAYVIRFLTIATGATEAGFGRIPPSLTDAARMLGSGRIGALVRVQLPLAWPAILSGGLLVFVDCVKELPATLLLRPLNVETLSTHLYGEAARGTYEDGAVAALLIVLVALLPVLLLLRTSGDVARRPMAAIGHDAPDARDVMS</sequence>
<feature type="transmembrane region" description="Helical" evidence="8">
    <location>
        <begin position="86"/>
        <end position="107"/>
    </location>
</feature>
<dbReference type="PROSITE" id="PS50928">
    <property type="entry name" value="ABC_TM1"/>
    <property type="match status" value="2"/>
</dbReference>
<dbReference type="GO" id="GO:0055085">
    <property type="term" value="P:transmembrane transport"/>
    <property type="evidence" value="ECO:0007669"/>
    <property type="project" value="InterPro"/>
</dbReference>
<dbReference type="PANTHER" id="PTHR43357:SF3">
    <property type="entry name" value="FE(3+)-TRANSPORT SYSTEM PERMEASE PROTEIN FBPB 2"/>
    <property type="match status" value="1"/>
</dbReference>
<feature type="domain" description="ABC transmembrane type-1" evidence="9">
    <location>
        <begin position="330"/>
        <end position="529"/>
    </location>
</feature>
<feature type="transmembrane region" description="Helical" evidence="8">
    <location>
        <begin position="287"/>
        <end position="310"/>
    </location>
</feature>
<organism evidence="10 11">
    <name type="scientific">Methylobacterium brachythecii</name>
    <dbReference type="NCBI Taxonomy" id="1176177"/>
    <lineage>
        <taxon>Bacteria</taxon>
        <taxon>Pseudomonadati</taxon>
        <taxon>Pseudomonadota</taxon>
        <taxon>Alphaproteobacteria</taxon>
        <taxon>Hyphomicrobiales</taxon>
        <taxon>Methylobacteriaceae</taxon>
        <taxon>Methylobacterium</taxon>
    </lineage>
</organism>
<keyword evidence="5 8" id="KW-0812">Transmembrane</keyword>
<dbReference type="Proteomes" id="UP000517759">
    <property type="component" value="Unassembled WGS sequence"/>
</dbReference>
<evidence type="ECO:0000256" key="2">
    <source>
        <dbReference type="ARBA" id="ARBA00022448"/>
    </source>
</evidence>
<name>A0A7W6AG60_9HYPH</name>
<feature type="domain" description="ABC transmembrane type-1" evidence="9">
    <location>
        <begin position="51"/>
        <end position="256"/>
    </location>
</feature>
<evidence type="ECO:0000256" key="3">
    <source>
        <dbReference type="ARBA" id="ARBA00022475"/>
    </source>
</evidence>
<keyword evidence="7 8" id="KW-0472">Membrane</keyword>
<comment type="caution">
    <text evidence="10">The sequence shown here is derived from an EMBL/GenBank/DDBJ whole genome shotgun (WGS) entry which is preliminary data.</text>
</comment>
<dbReference type="CDD" id="cd06261">
    <property type="entry name" value="TM_PBP2"/>
    <property type="match status" value="2"/>
</dbReference>
<dbReference type="AlphaFoldDB" id="A0A7W6AG60"/>
<dbReference type="RefSeq" id="WP_246412729.1">
    <property type="nucleotide sequence ID" value="NZ_BSPG01000034.1"/>
</dbReference>
<reference evidence="10 11" key="1">
    <citation type="submission" date="2020-08" db="EMBL/GenBank/DDBJ databases">
        <title>Genomic Encyclopedia of Type Strains, Phase IV (KMG-IV): sequencing the most valuable type-strain genomes for metagenomic binning, comparative biology and taxonomic classification.</title>
        <authorList>
            <person name="Goeker M."/>
        </authorList>
    </citation>
    <scope>NUCLEOTIDE SEQUENCE [LARGE SCALE GENOMIC DNA]</scope>
    <source>
        <strain evidence="10 11">DSM 24105</strain>
    </source>
</reference>
<keyword evidence="2 8" id="KW-0813">Transport</keyword>
<feature type="transmembrane region" description="Helical" evidence="8">
    <location>
        <begin position="184"/>
        <end position="206"/>
    </location>
</feature>
<evidence type="ECO:0000256" key="1">
    <source>
        <dbReference type="ARBA" id="ARBA00004429"/>
    </source>
</evidence>
<evidence type="ECO:0000256" key="6">
    <source>
        <dbReference type="ARBA" id="ARBA00022989"/>
    </source>
</evidence>
<feature type="transmembrane region" description="Helical" evidence="8">
    <location>
        <begin position="55"/>
        <end position="79"/>
    </location>
</feature>
<feature type="transmembrane region" description="Helical" evidence="8">
    <location>
        <begin position="453"/>
        <end position="475"/>
    </location>
</feature>
<evidence type="ECO:0000313" key="10">
    <source>
        <dbReference type="EMBL" id="MBB3900939.1"/>
    </source>
</evidence>
<evidence type="ECO:0000256" key="5">
    <source>
        <dbReference type="ARBA" id="ARBA00022692"/>
    </source>
</evidence>
<feature type="transmembrane region" description="Helical" evidence="8">
    <location>
        <begin position="365"/>
        <end position="385"/>
    </location>
</feature>